<evidence type="ECO:0000313" key="1">
    <source>
        <dbReference type="EMBL" id="TCF39370.1"/>
    </source>
</evidence>
<accession>A0A4R0UP10</accession>
<dbReference type="RefSeq" id="WP_131206499.1">
    <property type="nucleotide sequence ID" value="NZ_SHST01000025.1"/>
</dbReference>
<organism evidence="1 2">
    <name type="scientific">Bifidobacterium longum subsp. longum</name>
    <dbReference type="NCBI Taxonomy" id="1679"/>
    <lineage>
        <taxon>Bacteria</taxon>
        <taxon>Bacillati</taxon>
        <taxon>Actinomycetota</taxon>
        <taxon>Actinomycetes</taxon>
        <taxon>Bifidobacteriales</taxon>
        <taxon>Bifidobacteriaceae</taxon>
        <taxon>Bifidobacterium</taxon>
    </lineage>
</organism>
<proteinExistence type="predicted"/>
<protein>
    <submittedName>
        <fullName evidence="1">Uncharacterized protein</fullName>
    </submittedName>
</protein>
<reference evidence="1 2" key="1">
    <citation type="journal article" date="2018" name="Sci. Rep.">
        <title>Genomic diversity and distribution of Bifidobacterium longum subsp. longum across the human lifespan.</title>
        <authorList>
            <person name="Odamaki T."/>
            <person name="Bottacini F."/>
            <person name="Kato K."/>
            <person name="Mitsuyama E."/>
            <person name="Yoshida K."/>
            <person name="Horigome A."/>
            <person name="Xiao J.Z."/>
            <person name="van Sinderen D."/>
        </authorList>
    </citation>
    <scope>NUCLEOTIDE SEQUENCE [LARGE SCALE GENOMIC DNA]</scope>
    <source>
        <strain evidence="1 2">MCC10100</strain>
    </source>
</reference>
<dbReference type="Proteomes" id="UP000294241">
    <property type="component" value="Unassembled WGS sequence"/>
</dbReference>
<dbReference type="EMBL" id="SHST01000025">
    <property type="protein sequence ID" value="TCF39370.1"/>
    <property type="molecule type" value="Genomic_DNA"/>
</dbReference>
<sequence>MGTIQVTGRAMGSTSLNLKAGTITKTVPVTVKSINLLSYGPASGNGLTATVNTDGSLHVTGAAARQWAGLVWTFPCPVQGTVILRSPTFIAGLSTSVKFLDAKGHQLDGQVTSGGNAVAIPADTVSLRFEILSSEATPTAKDGDLRVQLESGDTAHDWMKPDNTSLKGGGMN</sequence>
<comment type="caution">
    <text evidence="1">The sequence shown here is derived from an EMBL/GenBank/DDBJ whole genome shotgun (WGS) entry which is preliminary data.</text>
</comment>
<evidence type="ECO:0000313" key="2">
    <source>
        <dbReference type="Proteomes" id="UP000294241"/>
    </source>
</evidence>
<dbReference type="AlphaFoldDB" id="A0A4R0UP10"/>
<name>A0A4R0UP10_BIFLL</name>
<gene>
    <name evidence="1" type="ORF">MCC10100_1109</name>
</gene>